<dbReference type="InterPro" id="IPR013762">
    <property type="entry name" value="Integrase-like_cat_sf"/>
</dbReference>
<reference evidence="2 3" key="1">
    <citation type="submission" date="2022-07" db="EMBL/GenBank/DDBJ databases">
        <title>Photobacterium pectinilyticum sp. nov., a marine bacterium isolated from surface seawater of Qingdao offshore.</title>
        <authorList>
            <person name="Wang X."/>
        </authorList>
    </citation>
    <scope>NUCLEOTIDE SEQUENCE [LARGE SCALE GENOMIC DNA]</scope>
    <source>
        <strain evidence="2 3">ZSDE20</strain>
    </source>
</reference>
<dbReference type="SUPFAM" id="SSF56349">
    <property type="entry name" value="DNA breaking-rejoining enzymes"/>
    <property type="match status" value="1"/>
</dbReference>
<evidence type="ECO:0000313" key="2">
    <source>
        <dbReference type="EMBL" id="MCQ1060065.1"/>
    </source>
</evidence>
<comment type="caution">
    <text evidence="2">The sequence shown here is derived from an EMBL/GenBank/DDBJ whole genome shotgun (WGS) entry which is preliminary data.</text>
</comment>
<dbReference type="Proteomes" id="UP001524460">
    <property type="component" value="Unassembled WGS sequence"/>
</dbReference>
<dbReference type="Gene3D" id="1.10.443.10">
    <property type="entry name" value="Intergrase catalytic core"/>
    <property type="match status" value="1"/>
</dbReference>
<dbReference type="InterPro" id="IPR048120">
    <property type="entry name" value="Integrase-like"/>
</dbReference>
<protein>
    <submittedName>
        <fullName evidence="2">Site-specific integrase</fullName>
    </submittedName>
</protein>
<dbReference type="EMBL" id="JANEYT010000055">
    <property type="protein sequence ID" value="MCQ1060065.1"/>
    <property type="molecule type" value="Genomic_DNA"/>
</dbReference>
<dbReference type="NCBIfam" id="NF041502">
    <property type="entry name" value="integrase_1"/>
    <property type="match status" value="1"/>
</dbReference>
<gene>
    <name evidence="2" type="ORF">NHN17_18640</name>
</gene>
<sequence length="524" mass="59441">MVNDFAQKSFFARESESTKIVSFNGFEFDYLDDVWVLNRNKKVSVWHLDKFKPLLRDDIRETLQYYAENQSAGYTEGHAVALNAYLKHSGADEFTQLGLVTFYNLAKNHDSKNNKFKEYVSSVRCFIRQMKFLGMDNNLDESIFELMDGWTIGGNDKGVPVLSNDAERGPFTDLEFDAIGHKAAHKYAEGVLSTEEYTVISMFKASGRRPQQVSDCKNKDFTWSDKFIGKPSYVGNMPRAKQRGGKFRSSFTPFGFTVEIGRLIEKHIKDQTLYVEKQLGRKLTNEQKGELPLFLDPKAVMEMKQLSSSSLLAYLKSELPHIKSRGMTGILKSGIEKLSVISERTGRPIHITGYRFRYTLGTRAAREGAGRLVLARLLDHSDDQHVDVYVANIPEFAVEISKIMNQSLARFASAFSGKVVRDEEEANTENAGAARIPCREMDCDVGSCGTSAFCQDYAPIACYLCPKFRPWAHAPHHLVLKWLVEERERLKVDAKGDMQIVTINDRAILAVCQVIEKCREYNND</sequence>
<organism evidence="2 3">
    <name type="scientific">Photobacterium pectinilyticum</name>
    <dbReference type="NCBI Taxonomy" id="2906793"/>
    <lineage>
        <taxon>Bacteria</taxon>
        <taxon>Pseudomonadati</taxon>
        <taxon>Pseudomonadota</taxon>
        <taxon>Gammaproteobacteria</taxon>
        <taxon>Vibrionales</taxon>
        <taxon>Vibrionaceae</taxon>
        <taxon>Photobacterium</taxon>
    </lineage>
</organism>
<evidence type="ECO:0000256" key="1">
    <source>
        <dbReference type="ARBA" id="ARBA00023172"/>
    </source>
</evidence>
<dbReference type="InterPro" id="IPR011010">
    <property type="entry name" value="DNA_brk_join_enz"/>
</dbReference>
<proteinExistence type="predicted"/>
<keyword evidence="3" id="KW-1185">Reference proteome</keyword>
<accession>A0ABT1N5Q1</accession>
<name>A0ABT1N5Q1_9GAMM</name>
<dbReference type="RefSeq" id="WP_255044153.1">
    <property type="nucleotide sequence ID" value="NZ_JANEYT010000055.1"/>
</dbReference>
<keyword evidence="1" id="KW-0233">DNA recombination</keyword>
<evidence type="ECO:0000313" key="3">
    <source>
        <dbReference type="Proteomes" id="UP001524460"/>
    </source>
</evidence>